<dbReference type="GO" id="GO:0008270">
    <property type="term" value="F:zinc ion binding"/>
    <property type="evidence" value="ECO:0007669"/>
    <property type="project" value="UniProtKB-KW"/>
</dbReference>
<evidence type="ECO:0000259" key="5">
    <source>
        <dbReference type="PROSITE" id="PS50089"/>
    </source>
</evidence>
<proteinExistence type="predicted"/>
<sequence length="262" mass="29721">MEPLSAAPAFGLLSQFQANTGVSVPLVAAQNPLYVTDDDVLDLIDVLRIRNTTYGSTLVLCQSLHPLELTPFHHHFLSKNARFERTIAKTRDIADRAAIDDPCLLCKCRTQLDYLAWFKLAHDATLVPLTSTPHIDMRLAQNKDFQRRLRLVSRDICESLLPLLFEAASFDDAPMDEDNEADSNMDIIGHVLTQLTEDDARRDYRWSCEICYEEYATKVEPFFRLSTCGHIFGRKCLEKWVDGEAEMPTNARIVGRRSTSPS</sequence>
<dbReference type="Pfam" id="PF13445">
    <property type="entry name" value="zf-RING_UBOX"/>
    <property type="match status" value="1"/>
</dbReference>
<dbReference type="InterPro" id="IPR001841">
    <property type="entry name" value="Znf_RING"/>
</dbReference>
<feature type="domain" description="RING-type" evidence="5">
    <location>
        <begin position="208"/>
        <end position="248"/>
    </location>
</feature>
<dbReference type="AlphaFoldDB" id="A0A6G1J6N6"/>
<evidence type="ECO:0000256" key="2">
    <source>
        <dbReference type="ARBA" id="ARBA00022771"/>
    </source>
</evidence>
<evidence type="ECO:0000256" key="1">
    <source>
        <dbReference type="ARBA" id="ARBA00022723"/>
    </source>
</evidence>
<evidence type="ECO:0000313" key="7">
    <source>
        <dbReference type="Proteomes" id="UP000799291"/>
    </source>
</evidence>
<gene>
    <name evidence="6" type="ORF">K458DRAFT_403192</name>
</gene>
<dbReference type="EMBL" id="MU005578">
    <property type="protein sequence ID" value="KAF2685853.1"/>
    <property type="molecule type" value="Genomic_DNA"/>
</dbReference>
<accession>A0A6G1J6N6</accession>
<evidence type="ECO:0000256" key="4">
    <source>
        <dbReference type="PROSITE-ProRule" id="PRU00175"/>
    </source>
</evidence>
<dbReference type="InterPro" id="IPR027370">
    <property type="entry name" value="Znf-RING_euk"/>
</dbReference>
<keyword evidence="1" id="KW-0479">Metal-binding</keyword>
<evidence type="ECO:0000256" key="3">
    <source>
        <dbReference type="ARBA" id="ARBA00022833"/>
    </source>
</evidence>
<dbReference type="OrthoDB" id="8062037at2759"/>
<dbReference type="SUPFAM" id="SSF57850">
    <property type="entry name" value="RING/U-box"/>
    <property type="match status" value="1"/>
</dbReference>
<organism evidence="6 7">
    <name type="scientific">Lentithecium fluviatile CBS 122367</name>
    <dbReference type="NCBI Taxonomy" id="1168545"/>
    <lineage>
        <taxon>Eukaryota</taxon>
        <taxon>Fungi</taxon>
        <taxon>Dikarya</taxon>
        <taxon>Ascomycota</taxon>
        <taxon>Pezizomycotina</taxon>
        <taxon>Dothideomycetes</taxon>
        <taxon>Pleosporomycetidae</taxon>
        <taxon>Pleosporales</taxon>
        <taxon>Massarineae</taxon>
        <taxon>Lentitheciaceae</taxon>
        <taxon>Lentithecium</taxon>
    </lineage>
</organism>
<name>A0A6G1J6N6_9PLEO</name>
<keyword evidence="3" id="KW-0862">Zinc</keyword>
<protein>
    <recommendedName>
        <fullName evidence="5">RING-type domain-containing protein</fullName>
    </recommendedName>
</protein>
<dbReference type="Gene3D" id="3.30.40.10">
    <property type="entry name" value="Zinc/RING finger domain, C3HC4 (zinc finger)"/>
    <property type="match status" value="1"/>
</dbReference>
<dbReference type="Proteomes" id="UP000799291">
    <property type="component" value="Unassembled WGS sequence"/>
</dbReference>
<dbReference type="PROSITE" id="PS50089">
    <property type="entry name" value="ZF_RING_2"/>
    <property type="match status" value="1"/>
</dbReference>
<keyword evidence="7" id="KW-1185">Reference proteome</keyword>
<evidence type="ECO:0000313" key="6">
    <source>
        <dbReference type="EMBL" id="KAF2685853.1"/>
    </source>
</evidence>
<reference evidence="6" key="1">
    <citation type="journal article" date="2020" name="Stud. Mycol.">
        <title>101 Dothideomycetes genomes: a test case for predicting lifestyles and emergence of pathogens.</title>
        <authorList>
            <person name="Haridas S."/>
            <person name="Albert R."/>
            <person name="Binder M."/>
            <person name="Bloem J."/>
            <person name="Labutti K."/>
            <person name="Salamov A."/>
            <person name="Andreopoulos B."/>
            <person name="Baker S."/>
            <person name="Barry K."/>
            <person name="Bills G."/>
            <person name="Bluhm B."/>
            <person name="Cannon C."/>
            <person name="Castanera R."/>
            <person name="Culley D."/>
            <person name="Daum C."/>
            <person name="Ezra D."/>
            <person name="Gonzalez J."/>
            <person name="Henrissat B."/>
            <person name="Kuo A."/>
            <person name="Liang C."/>
            <person name="Lipzen A."/>
            <person name="Lutzoni F."/>
            <person name="Magnuson J."/>
            <person name="Mondo S."/>
            <person name="Nolan M."/>
            <person name="Ohm R."/>
            <person name="Pangilinan J."/>
            <person name="Park H.-J."/>
            <person name="Ramirez L."/>
            <person name="Alfaro M."/>
            <person name="Sun H."/>
            <person name="Tritt A."/>
            <person name="Yoshinaga Y."/>
            <person name="Zwiers L.-H."/>
            <person name="Turgeon B."/>
            <person name="Goodwin S."/>
            <person name="Spatafora J."/>
            <person name="Crous P."/>
            <person name="Grigoriev I."/>
        </authorList>
    </citation>
    <scope>NUCLEOTIDE SEQUENCE</scope>
    <source>
        <strain evidence="6">CBS 122367</strain>
    </source>
</reference>
<dbReference type="InterPro" id="IPR013083">
    <property type="entry name" value="Znf_RING/FYVE/PHD"/>
</dbReference>
<keyword evidence="2 4" id="KW-0863">Zinc-finger</keyword>